<dbReference type="OrthoDB" id="3239749at2759"/>
<dbReference type="HOGENOM" id="CLU_079112_0_0_1"/>
<gene>
    <name evidence="1" type="ORF">SCLCIDRAFT_1155020</name>
</gene>
<keyword evidence="2" id="KW-1185">Reference proteome</keyword>
<dbReference type="Proteomes" id="UP000053989">
    <property type="component" value="Unassembled WGS sequence"/>
</dbReference>
<protein>
    <submittedName>
        <fullName evidence="1">Uncharacterized protein</fullName>
    </submittedName>
</protein>
<evidence type="ECO:0000313" key="2">
    <source>
        <dbReference type="Proteomes" id="UP000053989"/>
    </source>
</evidence>
<sequence length="294" mass="33974">MSTSEHEQVAPVSPSEASIYPLLHPQCSSPMSFLPCLFRLDYKYPPVDFDHDGEWDEEDQIGPAIHAPTYVKDIVVNKYRIEWLNLSEPETDFYSKNHMVATLIFAETVTINNVDYSSARISMELSIEKKATAIVSQEGWVPGAHYFPGVYTLMMLDYESPTHRTVHHCTYPLHEGTTIGHLIDKILELKMHHFLFLPYTAQGRWKGCGDHVLHFWAHFVRERDITTVQSIEAGASLCDEIIYMYLTPNNRIVEHIGRGWWISFNLKEDELMPETAFTDRRLTYQLPPKPDDED</sequence>
<proteinExistence type="predicted"/>
<accession>A0A0C2ZNI1</accession>
<reference evidence="1 2" key="1">
    <citation type="submission" date="2014-04" db="EMBL/GenBank/DDBJ databases">
        <authorList>
            <consortium name="DOE Joint Genome Institute"/>
            <person name="Kuo A."/>
            <person name="Kohler A."/>
            <person name="Nagy L.G."/>
            <person name="Floudas D."/>
            <person name="Copeland A."/>
            <person name="Barry K.W."/>
            <person name="Cichocki N."/>
            <person name="Veneault-Fourrey C."/>
            <person name="LaButti K."/>
            <person name="Lindquist E.A."/>
            <person name="Lipzen A."/>
            <person name="Lundell T."/>
            <person name="Morin E."/>
            <person name="Murat C."/>
            <person name="Sun H."/>
            <person name="Tunlid A."/>
            <person name="Henrissat B."/>
            <person name="Grigoriev I.V."/>
            <person name="Hibbett D.S."/>
            <person name="Martin F."/>
            <person name="Nordberg H.P."/>
            <person name="Cantor M.N."/>
            <person name="Hua S.X."/>
        </authorList>
    </citation>
    <scope>NUCLEOTIDE SEQUENCE [LARGE SCALE GENOMIC DNA]</scope>
    <source>
        <strain evidence="1 2">Foug A</strain>
    </source>
</reference>
<organism evidence="1 2">
    <name type="scientific">Scleroderma citrinum Foug A</name>
    <dbReference type="NCBI Taxonomy" id="1036808"/>
    <lineage>
        <taxon>Eukaryota</taxon>
        <taxon>Fungi</taxon>
        <taxon>Dikarya</taxon>
        <taxon>Basidiomycota</taxon>
        <taxon>Agaricomycotina</taxon>
        <taxon>Agaricomycetes</taxon>
        <taxon>Agaricomycetidae</taxon>
        <taxon>Boletales</taxon>
        <taxon>Sclerodermatineae</taxon>
        <taxon>Sclerodermataceae</taxon>
        <taxon>Scleroderma</taxon>
    </lineage>
</organism>
<evidence type="ECO:0000313" key="1">
    <source>
        <dbReference type="EMBL" id="KIM54157.1"/>
    </source>
</evidence>
<dbReference type="EMBL" id="KN822161">
    <property type="protein sequence ID" value="KIM54157.1"/>
    <property type="molecule type" value="Genomic_DNA"/>
</dbReference>
<name>A0A0C2ZNI1_9AGAM</name>
<reference evidence="2" key="2">
    <citation type="submission" date="2015-01" db="EMBL/GenBank/DDBJ databases">
        <title>Evolutionary Origins and Diversification of the Mycorrhizal Mutualists.</title>
        <authorList>
            <consortium name="DOE Joint Genome Institute"/>
            <consortium name="Mycorrhizal Genomics Consortium"/>
            <person name="Kohler A."/>
            <person name="Kuo A."/>
            <person name="Nagy L.G."/>
            <person name="Floudas D."/>
            <person name="Copeland A."/>
            <person name="Barry K.W."/>
            <person name="Cichocki N."/>
            <person name="Veneault-Fourrey C."/>
            <person name="LaButti K."/>
            <person name="Lindquist E.A."/>
            <person name="Lipzen A."/>
            <person name="Lundell T."/>
            <person name="Morin E."/>
            <person name="Murat C."/>
            <person name="Riley R."/>
            <person name="Ohm R."/>
            <person name="Sun H."/>
            <person name="Tunlid A."/>
            <person name="Henrissat B."/>
            <person name="Grigoriev I.V."/>
            <person name="Hibbett D.S."/>
            <person name="Martin F."/>
        </authorList>
    </citation>
    <scope>NUCLEOTIDE SEQUENCE [LARGE SCALE GENOMIC DNA]</scope>
    <source>
        <strain evidence="2">Foug A</strain>
    </source>
</reference>
<dbReference type="AlphaFoldDB" id="A0A0C2ZNI1"/>
<dbReference type="InParanoid" id="A0A0C2ZNI1"/>